<dbReference type="InterPro" id="IPR011029">
    <property type="entry name" value="DEATH-like_dom_sf"/>
</dbReference>
<dbReference type="SUPFAM" id="SSF47986">
    <property type="entry name" value="DEATH domain"/>
    <property type="match status" value="1"/>
</dbReference>
<sequence length="386" mass="44530">MTYFDYPNLQNFIVINPTCLIDVLKSIVTSVPSIASLQQGRLTKSDLTTIWSSEKLSHFLQHEEYFRQLLVHFDILSEMRRYDTESGKKIPVASFIVPCMITHQNTTTFCDRHITSRKCIGFVFEFRASFVPDAIPNRLIASVLSSWNVKRFENVDLLFSGFVVVVLDRKHDLVVKTDRNRVAVYIVHRERKELIIKDLASCLRSGCLSANCLLAAEKLDAIEVTWMCDNHGYNTPKSELDIWFTDRTILRCTESCQGIQDKDLPLLLSESQLLQICNSLTGEEVRCLSVHLGASNSELDDIVNHHTYMQKFYSLHLPDRILNLSPSDEMLDKLCLRIGKEWMVLGVELGLEIERLEQIEYENPKLLSDVSRQMLYSWRKGIMMQQ</sequence>
<reference evidence="2" key="1">
    <citation type="submission" date="2021-03" db="EMBL/GenBank/DDBJ databases">
        <authorList>
            <person name="Bekaert M."/>
        </authorList>
    </citation>
    <scope>NUCLEOTIDE SEQUENCE</scope>
</reference>
<gene>
    <name evidence="2" type="ORF">MEDL_8334</name>
</gene>
<comment type="caution">
    <text evidence="2">The sequence shown here is derived from an EMBL/GenBank/DDBJ whole genome shotgun (WGS) entry which is preliminary data.</text>
</comment>
<evidence type="ECO:0000313" key="2">
    <source>
        <dbReference type="EMBL" id="CAG2193370.1"/>
    </source>
</evidence>
<dbReference type="Proteomes" id="UP000683360">
    <property type="component" value="Unassembled WGS sequence"/>
</dbReference>
<accession>A0A8S3Q9M3</accession>
<dbReference type="PROSITE" id="PS50017">
    <property type="entry name" value="DEATH_DOMAIN"/>
    <property type="match status" value="1"/>
</dbReference>
<evidence type="ECO:0000259" key="1">
    <source>
        <dbReference type="PROSITE" id="PS50017"/>
    </source>
</evidence>
<dbReference type="OrthoDB" id="10031931at2759"/>
<dbReference type="AlphaFoldDB" id="A0A8S3Q9M3"/>
<dbReference type="CDD" id="cd01670">
    <property type="entry name" value="Death"/>
    <property type="match status" value="1"/>
</dbReference>
<dbReference type="EMBL" id="CAJPWZ010000459">
    <property type="protein sequence ID" value="CAG2193370.1"/>
    <property type="molecule type" value="Genomic_DNA"/>
</dbReference>
<name>A0A8S3Q9M3_MYTED</name>
<dbReference type="Gene3D" id="1.10.533.10">
    <property type="entry name" value="Death Domain, Fas"/>
    <property type="match status" value="1"/>
</dbReference>
<feature type="domain" description="Death" evidence="1">
    <location>
        <begin position="327"/>
        <end position="380"/>
    </location>
</feature>
<organism evidence="2 3">
    <name type="scientific">Mytilus edulis</name>
    <name type="common">Blue mussel</name>
    <dbReference type="NCBI Taxonomy" id="6550"/>
    <lineage>
        <taxon>Eukaryota</taxon>
        <taxon>Metazoa</taxon>
        <taxon>Spiralia</taxon>
        <taxon>Lophotrochozoa</taxon>
        <taxon>Mollusca</taxon>
        <taxon>Bivalvia</taxon>
        <taxon>Autobranchia</taxon>
        <taxon>Pteriomorphia</taxon>
        <taxon>Mytilida</taxon>
        <taxon>Mytiloidea</taxon>
        <taxon>Mytilidae</taxon>
        <taxon>Mytilinae</taxon>
        <taxon>Mytilus</taxon>
    </lineage>
</organism>
<proteinExistence type="predicted"/>
<evidence type="ECO:0000313" key="3">
    <source>
        <dbReference type="Proteomes" id="UP000683360"/>
    </source>
</evidence>
<dbReference type="GO" id="GO:0007165">
    <property type="term" value="P:signal transduction"/>
    <property type="evidence" value="ECO:0007669"/>
    <property type="project" value="InterPro"/>
</dbReference>
<keyword evidence="3" id="KW-1185">Reference proteome</keyword>
<dbReference type="InterPro" id="IPR000488">
    <property type="entry name" value="Death_dom"/>
</dbReference>
<protein>
    <recommendedName>
        <fullName evidence="1">Death domain-containing protein</fullName>
    </recommendedName>
</protein>